<evidence type="ECO:0000313" key="3">
    <source>
        <dbReference type="Proteomes" id="UP001251528"/>
    </source>
</evidence>
<proteinExistence type="predicted"/>
<name>A0AAJ0G0I1_9HYPO</name>
<feature type="chain" id="PRO_5042578429" evidence="1">
    <location>
        <begin position="23"/>
        <end position="523"/>
    </location>
</feature>
<sequence length="523" mass="57967">MSLYAFKVASLSCLLSLAAVNAAPADGGKGGVSPFNKLGTSLVDYTDCKKVNGIDQKDYINKAYKEAHTIINLDGVKNKIAWDSVAAEDFFGPAQFNKDQQGQIQAVLANVETMQPGWFFNPFGHSLQVRCDDPKKNCGSGVTAYTVNPSGNEKPYITFCPSFFRKMSLDDAVKSYKDSDNPEIKWNVDGYMNRGLIFLHELFHLDLAADSEKGEPNPKIYDIYITYYDSRRNGEISRPTKAYEARLSKLLARFLPKEPTKKKPNPKSTGWWVQRNVDNFSRYAMAHYLQDKIGGYPFMPFIYDELRDPLTPDPRPGKTSLIGFQADNGTAAVKLTMDKSDASDQNEDGDVNVDSTHTTDEVFEVGKPIPLDAYSDAYRKAYGEWVDALKGKSDGKCKLEVEEIWTCEDVASNLYASVKITDNGGKVVYTTPGSAHSPGQPINDGHALQINEKGMAKTLTLVGEHTNDYIQFSYGDKSWTSNDDKGDATCKLVGDNWDKDGPKGCPNAKAVVRNFGCQYPCEK</sequence>
<dbReference type="Gene3D" id="3.40.390.10">
    <property type="entry name" value="Collagenase (Catalytic Domain)"/>
    <property type="match status" value="1"/>
</dbReference>
<accession>A0AAJ0G0I1</accession>
<organism evidence="2 3">
    <name type="scientific">Conoideocrella luteorostrata</name>
    <dbReference type="NCBI Taxonomy" id="1105319"/>
    <lineage>
        <taxon>Eukaryota</taxon>
        <taxon>Fungi</taxon>
        <taxon>Dikarya</taxon>
        <taxon>Ascomycota</taxon>
        <taxon>Pezizomycotina</taxon>
        <taxon>Sordariomycetes</taxon>
        <taxon>Hypocreomycetidae</taxon>
        <taxon>Hypocreales</taxon>
        <taxon>Clavicipitaceae</taxon>
        <taxon>Conoideocrella</taxon>
    </lineage>
</organism>
<protein>
    <submittedName>
        <fullName evidence="2">Uncharacterized protein</fullName>
    </submittedName>
</protein>
<keyword evidence="3" id="KW-1185">Reference proteome</keyword>
<dbReference type="InterPro" id="IPR024079">
    <property type="entry name" value="MetalloPept_cat_dom_sf"/>
</dbReference>
<dbReference type="SUPFAM" id="SSF55486">
    <property type="entry name" value="Metalloproteases ('zincins'), catalytic domain"/>
    <property type="match status" value="1"/>
</dbReference>
<evidence type="ECO:0000256" key="1">
    <source>
        <dbReference type="SAM" id="SignalP"/>
    </source>
</evidence>
<keyword evidence="1" id="KW-0732">Signal</keyword>
<dbReference type="GO" id="GO:0008237">
    <property type="term" value="F:metallopeptidase activity"/>
    <property type="evidence" value="ECO:0007669"/>
    <property type="project" value="InterPro"/>
</dbReference>
<feature type="signal peptide" evidence="1">
    <location>
        <begin position="1"/>
        <end position="22"/>
    </location>
</feature>
<comment type="caution">
    <text evidence="2">The sequence shown here is derived from an EMBL/GenBank/DDBJ whole genome shotgun (WGS) entry which is preliminary data.</text>
</comment>
<dbReference type="EMBL" id="JASWJB010000047">
    <property type="protein sequence ID" value="KAK2606049.1"/>
    <property type="molecule type" value="Genomic_DNA"/>
</dbReference>
<dbReference type="Proteomes" id="UP001251528">
    <property type="component" value="Unassembled WGS sequence"/>
</dbReference>
<reference evidence="2" key="1">
    <citation type="submission" date="2023-06" db="EMBL/GenBank/DDBJ databases">
        <title>Conoideocrella luteorostrata (Hypocreales: Clavicipitaceae), a potential biocontrol fungus for elongate hemlock scale in United States Christmas tree production areas.</title>
        <authorList>
            <person name="Barrett H."/>
            <person name="Lovett B."/>
            <person name="Macias A.M."/>
            <person name="Stajich J.E."/>
            <person name="Kasson M.T."/>
        </authorList>
    </citation>
    <scope>NUCLEOTIDE SEQUENCE</scope>
    <source>
        <strain evidence="2">ARSEF 14590</strain>
    </source>
</reference>
<gene>
    <name evidence="2" type="ORF">QQS21_003567</name>
</gene>
<dbReference type="AlphaFoldDB" id="A0AAJ0G0I1"/>
<evidence type="ECO:0000313" key="2">
    <source>
        <dbReference type="EMBL" id="KAK2606049.1"/>
    </source>
</evidence>